<dbReference type="EMBL" id="JAGXTP010000001">
    <property type="protein sequence ID" value="MBS3848776.1"/>
    <property type="molecule type" value="Genomic_DNA"/>
</dbReference>
<dbReference type="Gene3D" id="1.20.200.10">
    <property type="entry name" value="Fumarase/aspartase (Central domain)"/>
    <property type="match status" value="1"/>
</dbReference>
<evidence type="ECO:0000313" key="4">
    <source>
        <dbReference type="Proteomes" id="UP000678281"/>
    </source>
</evidence>
<dbReference type="GO" id="GO:0047472">
    <property type="term" value="F:3-carboxy-cis,cis-muconate cycloisomerase activity"/>
    <property type="evidence" value="ECO:0007669"/>
    <property type="project" value="UniProtKB-EC"/>
</dbReference>
<evidence type="ECO:0000259" key="2">
    <source>
        <dbReference type="Pfam" id="PF00206"/>
    </source>
</evidence>
<dbReference type="InterPro" id="IPR008948">
    <property type="entry name" value="L-Aspartase-like"/>
</dbReference>
<dbReference type="PROSITE" id="PS00163">
    <property type="entry name" value="FUMARATE_LYASES"/>
    <property type="match status" value="1"/>
</dbReference>
<evidence type="ECO:0000256" key="1">
    <source>
        <dbReference type="ARBA" id="ARBA00034772"/>
    </source>
</evidence>
<accession>A0A942EFB1</accession>
<protein>
    <submittedName>
        <fullName evidence="3">3-carboxy-cis,cis-muconate cycloisomerase</fullName>
        <ecNumber evidence="3">5.5.1.2</ecNumber>
    </submittedName>
</protein>
<proteinExistence type="inferred from homology"/>
<dbReference type="Pfam" id="PF00206">
    <property type="entry name" value="Lyase_1"/>
    <property type="match status" value="1"/>
</dbReference>
<feature type="domain" description="Fumarate lyase N-terminal" evidence="2">
    <location>
        <begin position="27"/>
        <end position="288"/>
    </location>
</feature>
<dbReference type="AlphaFoldDB" id="A0A942EFB1"/>
<dbReference type="RefSeq" id="WP_212658298.1">
    <property type="nucleotide sequence ID" value="NZ_JAGXTP010000001.1"/>
</dbReference>
<dbReference type="PANTHER" id="PTHR43172">
    <property type="entry name" value="ADENYLOSUCCINATE LYASE"/>
    <property type="match status" value="1"/>
</dbReference>
<comment type="caution">
    <text evidence="3">The sequence shown here is derived from an EMBL/GenBank/DDBJ whole genome shotgun (WGS) entry which is preliminary data.</text>
</comment>
<dbReference type="InterPro" id="IPR022761">
    <property type="entry name" value="Fumarate_lyase_N"/>
</dbReference>
<organism evidence="3 4">
    <name type="scientific">Devosia litorisediminis</name>
    <dbReference type="NCBI Taxonomy" id="2829817"/>
    <lineage>
        <taxon>Bacteria</taxon>
        <taxon>Pseudomonadati</taxon>
        <taxon>Pseudomonadota</taxon>
        <taxon>Alphaproteobacteria</taxon>
        <taxon>Hyphomicrobiales</taxon>
        <taxon>Devosiaceae</taxon>
        <taxon>Devosia</taxon>
    </lineage>
</organism>
<dbReference type="InterPro" id="IPR020557">
    <property type="entry name" value="Fumarate_lyase_CS"/>
</dbReference>
<name>A0A942EFB1_9HYPH</name>
<dbReference type="InterPro" id="IPR000362">
    <property type="entry name" value="Fumarate_lyase_fam"/>
</dbReference>
<dbReference type="PANTHER" id="PTHR43172:SF2">
    <property type="entry name" value="ADENYLOSUCCINATE LYASE C-TERMINAL DOMAIN-CONTAINING PROTEIN"/>
    <property type="match status" value="1"/>
</dbReference>
<dbReference type="EC" id="5.5.1.2" evidence="3"/>
<dbReference type="NCBIfam" id="NF004631">
    <property type="entry name" value="PRK05975.1"/>
    <property type="match status" value="1"/>
</dbReference>
<keyword evidence="4" id="KW-1185">Reference proteome</keyword>
<dbReference type="SUPFAM" id="SSF48557">
    <property type="entry name" value="L-aspartase-like"/>
    <property type="match status" value="1"/>
</dbReference>
<dbReference type="Proteomes" id="UP000678281">
    <property type="component" value="Unassembled WGS sequence"/>
</dbReference>
<dbReference type="PRINTS" id="PR00149">
    <property type="entry name" value="FUMRATELYASE"/>
</dbReference>
<keyword evidence="3" id="KW-0413">Isomerase</keyword>
<sequence length="348" mass="36115">MSLLNTALFADPELDALLDDNAHLAAIVHFEAMLASASASEGLVPDQAARAISDSLANVRLDTAALAAGLAKDGVVVPALVKALRAGLPEASRSYLHYGATSQDAIDTAWMLQLAQIVPMLQLRLGHISSTLDGLAVQFGRQRLMAHTRMQAALPITLADKLQGWQRIIDECSSGLTFAAKRALAVQLGGPVGNRASFEGKGDAIAARLAELLGLADAPAWHGNRVALCRLGAELAGLSGALGKLGTDIALMTQSEVGQAAISGGGGSSAMAHKNNPVEAEILVSLARHSAGNLGTLYQALVHENERSGAAWTLEWLTLPAIVRDAGSGLLVAQRLLGRLSFPAQDIG</sequence>
<dbReference type="GO" id="GO:0016829">
    <property type="term" value="F:lyase activity"/>
    <property type="evidence" value="ECO:0007669"/>
    <property type="project" value="UniProtKB-ARBA"/>
</dbReference>
<evidence type="ECO:0000313" key="3">
    <source>
        <dbReference type="EMBL" id="MBS3848776.1"/>
    </source>
</evidence>
<comment type="similarity">
    <text evidence="1">Belongs to the class-II fumarase/aspartase family.</text>
</comment>
<reference evidence="3" key="1">
    <citation type="submission" date="2021-04" db="EMBL/GenBank/DDBJ databases">
        <title>Devosia litorisediminis sp. nov., isolated from a sand dune.</title>
        <authorList>
            <person name="Park S."/>
            <person name="Yoon J.-H."/>
        </authorList>
    </citation>
    <scope>NUCLEOTIDE SEQUENCE</scope>
    <source>
        <strain evidence="3">BSSL-BM10</strain>
    </source>
</reference>
<gene>
    <name evidence="3" type="ORF">KD146_08735</name>
</gene>